<dbReference type="PROSITE" id="PS50850">
    <property type="entry name" value="MFS"/>
    <property type="match status" value="1"/>
</dbReference>
<evidence type="ECO:0000313" key="8">
    <source>
        <dbReference type="RefSeq" id="XP_052746005.1"/>
    </source>
</evidence>
<feature type="transmembrane region" description="Helical" evidence="5">
    <location>
        <begin position="159"/>
        <end position="179"/>
    </location>
</feature>
<dbReference type="PANTHER" id="PTHR48021">
    <property type="match status" value="1"/>
</dbReference>
<dbReference type="RefSeq" id="XP_052746005.1">
    <property type="nucleotide sequence ID" value="XM_052890045.1"/>
</dbReference>
<feature type="transmembrane region" description="Helical" evidence="5">
    <location>
        <begin position="185"/>
        <end position="207"/>
    </location>
</feature>
<evidence type="ECO:0000313" key="7">
    <source>
        <dbReference type="Proteomes" id="UP001652582"/>
    </source>
</evidence>
<keyword evidence="7" id="KW-1185">Reference proteome</keyword>
<organism evidence="7 8">
    <name type="scientific">Bicyclus anynana</name>
    <name type="common">Squinting bush brown butterfly</name>
    <dbReference type="NCBI Taxonomy" id="110368"/>
    <lineage>
        <taxon>Eukaryota</taxon>
        <taxon>Metazoa</taxon>
        <taxon>Ecdysozoa</taxon>
        <taxon>Arthropoda</taxon>
        <taxon>Hexapoda</taxon>
        <taxon>Insecta</taxon>
        <taxon>Pterygota</taxon>
        <taxon>Neoptera</taxon>
        <taxon>Endopterygota</taxon>
        <taxon>Lepidoptera</taxon>
        <taxon>Glossata</taxon>
        <taxon>Ditrysia</taxon>
        <taxon>Papilionoidea</taxon>
        <taxon>Nymphalidae</taxon>
        <taxon>Satyrinae</taxon>
        <taxon>Satyrini</taxon>
        <taxon>Mycalesina</taxon>
        <taxon>Bicyclus</taxon>
    </lineage>
</organism>
<feature type="transmembrane region" description="Helical" evidence="5">
    <location>
        <begin position="370"/>
        <end position="387"/>
    </location>
</feature>
<dbReference type="SUPFAM" id="SSF103473">
    <property type="entry name" value="MFS general substrate transporter"/>
    <property type="match status" value="1"/>
</dbReference>
<dbReference type="Pfam" id="PF00083">
    <property type="entry name" value="Sugar_tr"/>
    <property type="match status" value="1"/>
</dbReference>
<dbReference type="InterPro" id="IPR020846">
    <property type="entry name" value="MFS_dom"/>
</dbReference>
<dbReference type="InterPro" id="IPR036259">
    <property type="entry name" value="MFS_trans_sf"/>
</dbReference>
<proteinExistence type="predicted"/>
<gene>
    <name evidence="8" type="primary">LOC128199656</name>
</gene>
<feature type="transmembrane region" description="Helical" evidence="5">
    <location>
        <begin position="438"/>
        <end position="458"/>
    </location>
</feature>
<evidence type="ECO:0000259" key="6">
    <source>
        <dbReference type="PROSITE" id="PS50850"/>
    </source>
</evidence>
<feature type="transmembrane region" description="Helical" evidence="5">
    <location>
        <begin position="274"/>
        <end position="302"/>
    </location>
</feature>
<feature type="transmembrane region" description="Helical" evidence="5">
    <location>
        <begin position="314"/>
        <end position="335"/>
    </location>
</feature>
<feature type="transmembrane region" description="Helical" evidence="5">
    <location>
        <begin position="126"/>
        <end position="147"/>
    </location>
</feature>
<protein>
    <submittedName>
        <fullName evidence="8">Glucose transporter GlcP-like</fullName>
    </submittedName>
</protein>
<feature type="transmembrane region" description="Helical" evidence="5">
    <location>
        <begin position="101"/>
        <end position="120"/>
    </location>
</feature>
<dbReference type="InterPro" id="IPR005828">
    <property type="entry name" value="MFS_sugar_transport-like"/>
</dbReference>
<comment type="subcellular location">
    <subcellularLocation>
        <location evidence="1">Membrane</location>
        <topology evidence="1">Multi-pass membrane protein</topology>
    </subcellularLocation>
</comment>
<dbReference type="GeneID" id="128199656"/>
<dbReference type="PANTHER" id="PTHR48021:SF1">
    <property type="entry name" value="GH07001P-RELATED"/>
    <property type="match status" value="1"/>
</dbReference>
<evidence type="ECO:0000256" key="4">
    <source>
        <dbReference type="ARBA" id="ARBA00023136"/>
    </source>
</evidence>
<dbReference type="InterPro" id="IPR005829">
    <property type="entry name" value="Sugar_transporter_CS"/>
</dbReference>
<feature type="transmembrane region" description="Helical" evidence="5">
    <location>
        <begin position="72"/>
        <end position="94"/>
    </location>
</feature>
<feature type="domain" description="Major facilitator superfamily (MFS) profile" evidence="6">
    <location>
        <begin position="29"/>
        <end position="464"/>
    </location>
</feature>
<accession>A0ABM3M4M4</accession>
<dbReference type="PROSITE" id="PS00216">
    <property type="entry name" value="SUGAR_TRANSPORT_1"/>
    <property type="match status" value="1"/>
</dbReference>
<keyword evidence="3 5" id="KW-1133">Transmembrane helix</keyword>
<evidence type="ECO:0000256" key="1">
    <source>
        <dbReference type="ARBA" id="ARBA00004141"/>
    </source>
</evidence>
<dbReference type="Gene3D" id="1.20.1250.20">
    <property type="entry name" value="MFS general substrate transporter like domains"/>
    <property type="match status" value="1"/>
</dbReference>
<feature type="transmembrane region" description="Helical" evidence="5">
    <location>
        <begin position="408"/>
        <end position="432"/>
    </location>
</feature>
<dbReference type="InterPro" id="IPR050549">
    <property type="entry name" value="MFS_Trehalose_Transporter"/>
</dbReference>
<evidence type="ECO:0000256" key="5">
    <source>
        <dbReference type="SAM" id="Phobius"/>
    </source>
</evidence>
<evidence type="ECO:0000256" key="3">
    <source>
        <dbReference type="ARBA" id="ARBA00022989"/>
    </source>
</evidence>
<dbReference type="Proteomes" id="UP001652582">
    <property type="component" value="Chromosome 27"/>
</dbReference>
<name>A0ABM3M4M4_BICAN</name>
<reference evidence="8" key="1">
    <citation type="submission" date="2025-08" db="UniProtKB">
        <authorList>
            <consortium name="RefSeq"/>
        </authorList>
    </citation>
    <scope>IDENTIFICATION</scope>
</reference>
<keyword evidence="4 5" id="KW-0472">Membrane</keyword>
<feature type="transmembrane region" description="Helical" evidence="5">
    <location>
        <begin position="31"/>
        <end position="52"/>
    </location>
</feature>
<feature type="transmembrane region" description="Helical" evidence="5">
    <location>
        <begin position="342"/>
        <end position="364"/>
    </location>
</feature>
<sequence>MLTPLTSASAFALYQAMLLRSPRTPGDSAKVFVLGSLNLISLSNGIIFGQAACVISSLQKNEEGIQLTEGQISLIASLLIITNVLGFGLGAFIADKFGRRWSFSISSILVVINWIVLYRAKDFYEFVLSRIIGGIAVGALWKLVIFVTAEYTSSKTRAFFLNMVTTVSPAIGTALIHVIGNILHWRTVTLISIIPSVIGAVIPYFWVESPHWLASRRKFEECQTAFRKLHGNTTNSERELLLLLKMETAKFNNAIETNSEPTFKRLLIAFKRKYFWELLLMSMFMHAYIAAGSKLVFTSLAMVMLKDITGTSDVLLFTLLVDSFMIIGSCISLFIRKTSVRTLLFSTGFAANVVIVIFSFCFYFRNGQTYFNWINVCLLAMFFILVNSGPYPLLDAIFSEMFPLELKLYIFSISGVVLVVLLSLTIFLFPYIVNAIGYHGLFLMNAGIMTISLGYMWVKWPETKGRTLQEIEVYFKANNFDVEEVLSKEQTMNLII</sequence>
<keyword evidence="2 5" id="KW-0812">Transmembrane</keyword>
<evidence type="ECO:0000256" key="2">
    <source>
        <dbReference type="ARBA" id="ARBA00022692"/>
    </source>
</evidence>